<keyword evidence="7 10" id="KW-0030">Aminoacyl-tRNA synthetase</keyword>
<evidence type="ECO:0000256" key="2">
    <source>
        <dbReference type="ARBA" id="ARBA00013161"/>
    </source>
</evidence>
<keyword evidence="12" id="KW-1185">Reference proteome</keyword>
<evidence type="ECO:0000256" key="1">
    <source>
        <dbReference type="ARBA" id="ARBA00005594"/>
    </source>
</evidence>
<dbReference type="Gene3D" id="1.10.240.10">
    <property type="entry name" value="Tyrosyl-Transfer RNA Synthetase"/>
    <property type="match status" value="1"/>
</dbReference>
<evidence type="ECO:0000313" key="11">
    <source>
        <dbReference type="EMBL" id="SIO11199.1"/>
    </source>
</evidence>
<dbReference type="PANTHER" id="PTHR43766:SF1">
    <property type="entry name" value="TRYPTOPHAN--TRNA LIGASE, MITOCHONDRIAL"/>
    <property type="match status" value="1"/>
</dbReference>
<dbReference type="InterPro" id="IPR050203">
    <property type="entry name" value="Trp-tRNA_synthetase"/>
</dbReference>
<dbReference type="Proteomes" id="UP000185062">
    <property type="component" value="Unassembled WGS sequence"/>
</dbReference>
<dbReference type="EMBL" id="FSRO01000001">
    <property type="protein sequence ID" value="SIO11199.1"/>
    <property type="molecule type" value="Genomic_DNA"/>
</dbReference>
<protein>
    <recommendedName>
        <fullName evidence="2 9">Tryptophan--tRNA ligase</fullName>
        <ecNumber evidence="2 9">6.1.1.2</ecNumber>
    </recommendedName>
</protein>
<accession>A0A1N6GUJ2</accession>
<dbReference type="CDD" id="cd00806">
    <property type="entry name" value="TrpRS_core"/>
    <property type="match status" value="1"/>
</dbReference>
<dbReference type="PROSITE" id="PS00178">
    <property type="entry name" value="AA_TRNA_LIGASE_I"/>
    <property type="match status" value="1"/>
</dbReference>
<reference evidence="11 12" key="1">
    <citation type="submission" date="2016-12" db="EMBL/GenBank/DDBJ databases">
        <authorList>
            <person name="Song W.-J."/>
            <person name="Kurnit D.M."/>
        </authorList>
    </citation>
    <scope>NUCLEOTIDE SEQUENCE [LARGE SCALE GENOMIC DNA]</scope>
    <source>
        <strain evidence="11 12">ATCC 49181</strain>
    </source>
</reference>
<evidence type="ECO:0000256" key="9">
    <source>
        <dbReference type="NCBIfam" id="TIGR00233"/>
    </source>
</evidence>
<comment type="similarity">
    <text evidence="1 10">Belongs to the class-I aminoacyl-tRNA synthetase family.</text>
</comment>
<gene>
    <name evidence="11" type="ORF">SAMN02743940_0871</name>
</gene>
<sequence>MFADRVLSGMRPTGNLHLGHYHGVLKNWVALQKQYECLFFVADWHALTTHYDTPEAIEQSVWNMVIDWLAAGVDPSQAILFIQSKIPAHAELYTLLSMMTPLGWLERVPTYKDQQEKLTEKDLTTYGFLGYPLLQSADILAYRANRVPVGEDQIPHLEFTRNIARRFNHLYGKKAGFEDKAVLAIKKLGSKKSRLYNELRNRYQEQGDESALAAAKSLLDEQQNLNMGDLERLFGYLEGGGKMILAEPETMLTPASRMPGLDGQKMSKSYDNTISLREDPVSVNKKIRTMPTDPARVRRSDPGDPAKCPVWQFHLIYSDDQVKEWVQQGCKSAGIGCLECKQPVIDAILAEQKPMHERAKMYEEDPTLVRNIIAVGCEKANRLAEETMRDVREAMGLNYS</sequence>
<dbReference type="FunFam" id="1.10.240.10:FF:000005">
    <property type="entry name" value="Tryptophan--tRNA ligase"/>
    <property type="match status" value="1"/>
</dbReference>
<keyword evidence="6 10" id="KW-0648">Protein biosynthesis</keyword>
<dbReference type="eggNOG" id="COG0180">
    <property type="taxonomic scope" value="Bacteria"/>
</dbReference>
<evidence type="ECO:0000256" key="3">
    <source>
        <dbReference type="ARBA" id="ARBA00022598"/>
    </source>
</evidence>
<dbReference type="NCBIfam" id="NF008922">
    <property type="entry name" value="PRK12283.1"/>
    <property type="match status" value="1"/>
</dbReference>
<dbReference type="Gene3D" id="3.40.50.620">
    <property type="entry name" value="HUPs"/>
    <property type="match status" value="1"/>
</dbReference>
<evidence type="ECO:0000256" key="7">
    <source>
        <dbReference type="ARBA" id="ARBA00023146"/>
    </source>
</evidence>
<dbReference type="Pfam" id="PF00579">
    <property type="entry name" value="tRNA-synt_1b"/>
    <property type="match status" value="2"/>
</dbReference>
<dbReference type="AlphaFoldDB" id="A0A1N6GUJ2"/>
<evidence type="ECO:0000256" key="4">
    <source>
        <dbReference type="ARBA" id="ARBA00022741"/>
    </source>
</evidence>
<evidence type="ECO:0000256" key="6">
    <source>
        <dbReference type="ARBA" id="ARBA00022917"/>
    </source>
</evidence>
<keyword evidence="4 10" id="KW-0547">Nucleotide-binding</keyword>
<dbReference type="EC" id="6.1.1.2" evidence="2 9"/>
<comment type="catalytic activity">
    <reaction evidence="8">
        <text>tRNA(Trp) + L-tryptophan + ATP = L-tryptophyl-tRNA(Trp) + AMP + diphosphate + H(+)</text>
        <dbReference type="Rhea" id="RHEA:24080"/>
        <dbReference type="Rhea" id="RHEA-COMP:9671"/>
        <dbReference type="Rhea" id="RHEA-COMP:9705"/>
        <dbReference type="ChEBI" id="CHEBI:15378"/>
        <dbReference type="ChEBI" id="CHEBI:30616"/>
        <dbReference type="ChEBI" id="CHEBI:33019"/>
        <dbReference type="ChEBI" id="CHEBI:57912"/>
        <dbReference type="ChEBI" id="CHEBI:78442"/>
        <dbReference type="ChEBI" id="CHEBI:78535"/>
        <dbReference type="ChEBI" id="CHEBI:456215"/>
        <dbReference type="EC" id="6.1.1.2"/>
    </reaction>
</comment>
<keyword evidence="3 10" id="KW-0436">Ligase</keyword>
<keyword evidence="5 10" id="KW-0067">ATP-binding</keyword>
<proteinExistence type="inferred from homology"/>
<evidence type="ECO:0000313" key="12">
    <source>
        <dbReference type="Proteomes" id="UP000185062"/>
    </source>
</evidence>
<dbReference type="GO" id="GO:0005829">
    <property type="term" value="C:cytosol"/>
    <property type="evidence" value="ECO:0007669"/>
    <property type="project" value="TreeGrafter"/>
</dbReference>
<evidence type="ECO:0000256" key="10">
    <source>
        <dbReference type="RuleBase" id="RU363036"/>
    </source>
</evidence>
<dbReference type="GO" id="GO:0004830">
    <property type="term" value="F:tryptophan-tRNA ligase activity"/>
    <property type="evidence" value="ECO:0007669"/>
    <property type="project" value="UniProtKB-UniRule"/>
</dbReference>
<evidence type="ECO:0000256" key="8">
    <source>
        <dbReference type="ARBA" id="ARBA00049929"/>
    </source>
</evidence>
<name>A0A1N6GUJ2_9PROT</name>
<evidence type="ECO:0000256" key="5">
    <source>
        <dbReference type="ARBA" id="ARBA00022840"/>
    </source>
</evidence>
<dbReference type="PANTHER" id="PTHR43766">
    <property type="entry name" value="TRYPTOPHAN--TRNA LIGASE, MITOCHONDRIAL"/>
    <property type="match status" value="1"/>
</dbReference>
<dbReference type="NCBIfam" id="TIGR00233">
    <property type="entry name" value="trpS"/>
    <property type="match status" value="1"/>
</dbReference>
<dbReference type="RefSeq" id="WP_028460655.1">
    <property type="nucleotide sequence ID" value="NZ_FSRO01000001.1"/>
</dbReference>
<dbReference type="STRING" id="44575.SAMN05216419_100279"/>
<dbReference type="InterPro" id="IPR014729">
    <property type="entry name" value="Rossmann-like_a/b/a_fold"/>
</dbReference>
<dbReference type="PRINTS" id="PR01039">
    <property type="entry name" value="TRNASYNTHTRP"/>
</dbReference>
<dbReference type="InterPro" id="IPR002305">
    <property type="entry name" value="aa-tRNA-synth_Ic"/>
</dbReference>
<dbReference type="GO" id="GO:0006436">
    <property type="term" value="P:tryptophanyl-tRNA aminoacylation"/>
    <property type="evidence" value="ECO:0007669"/>
    <property type="project" value="UniProtKB-UniRule"/>
</dbReference>
<organism evidence="11 12">
    <name type="scientific">Nitrosomonas cryotolerans ATCC 49181</name>
    <dbReference type="NCBI Taxonomy" id="1131553"/>
    <lineage>
        <taxon>Bacteria</taxon>
        <taxon>Pseudomonadati</taxon>
        <taxon>Pseudomonadota</taxon>
        <taxon>Betaproteobacteria</taxon>
        <taxon>Nitrosomonadales</taxon>
        <taxon>Nitrosomonadaceae</taxon>
        <taxon>Nitrosomonas</taxon>
    </lineage>
</organism>
<dbReference type="GO" id="GO:0005524">
    <property type="term" value="F:ATP binding"/>
    <property type="evidence" value="ECO:0007669"/>
    <property type="project" value="UniProtKB-KW"/>
</dbReference>
<dbReference type="SUPFAM" id="SSF52374">
    <property type="entry name" value="Nucleotidylyl transferase"/>
    <property type="match status" value="1"/>
</dbReference>
<dbReference type="InterPro" id="IPR002306">
    <property type="entry name" value="Trp-tRNA-ligase"/>
</dbReference>
<dbReference type="InterPro" id="IPR001412">
    <property type="entry name" value="aa-tRNA-synth_I_CS"/>
</dbReference>